<comment type="caution">
    <text evidence="1">The sequence shown here is derived from an EMBL/GenBank/DDBJ whole genome shotgun (WGS) entry which is preliminary data.</text>
</comment>
<dbReference type="Gene3D" id="1.10.3600.10">
    <property type="entry name" value="Putative bacterial toxin ydaT"/>
    <property type="match status" value="1"/>
</dbReference>
<gene>
    <name evidence="1" type="ORF">EF878_07305</name>
</gene>
<dbReference type="InterPro" id="IPR037042">
    <property type="entry name" value="YdaT-like_sf"/>
</dbReference>
<dbReference type="GO" id="GO:0032259">
    <property type="term" value="P:methylation"/>
    <property type="evidence" value="ECO:0007669"/>
    <property type="project" value="UniProtKB-KW"/>
</dbReference>
<keyword evidence="1" id="KW-0808">Transferase</keyword>
<dbReference type="InterPro" id="IPR009364">
    <property type="entry name" value="YdaT-like"/>
</dbReference>
<evidence type="ECO:0000313" key="1">
    <source>
        <dbReference type="EMBL" id="RNM07733.1"/>
    </source>
</evidence>
<keyword evidence="1" id="KW-0489">Methyltransferase</keyword>
<proteinExistence type="predicted"/>
<dbReference type="AlphaFoldDB" id="A0A3N0G5G4"/>
<reference evidence="1 2" key="1">
    <citation type="submission" date="2018-11" db="EMBL/GenBank/DDBJ databases">
        <title>Characterization of surface water Dickeya isolates.</title>
        <authorList>
            <person name="Van Gijsegem F."/>
            <person name="Pedron J."/>
        </authorList>
    </citation>
    <scope>NUCLEOTIDE SEQUENCE [LARGE SCALE GENOMIC DNA]</scope>
    <source>
        <strain evidence="1 2">FVG1-MFV-O17</strain>
    </source>
</reference>
<dbReference type="GO" id="GO:0008168">
    <property type="term" value="F:methyltransferase activity"/>
    <property type="evidence" value="ECO:0007669"/>
    <property type="project" value="UniProtKB-KW"/>
</dbReference>
<dbReference type="OrthoDB" id="6432580at2"/>
<name>A0A3N0G5G4_9GAMM</name>
<evidence type="ECO:0000313" key="2">
    <source>
        <dbReference type="Proteomes" id="UP000276061"/>
    </source>
</evidence>
<protein>
    <submittedName>
        <fullName evidence="1">tRNA-(Guanine-N1)-methyltransferase</fullName>
    </submittedName>
</protein>
<dbReference type="Pfam" id="PF06254">
    <property type="entry name" value="YdaT_toxin"/>
    <property type="match status" value="1"/>
</dbReference>
<accession>A0A3N0G5G4</accession>
<organism evidence="1 2">
    <name type="scientific">Dickeya undicola</name>
    <dbReference type="NCBI Taxonomy" id="1577887"/>
    <lineage>
        <taxon>Bacteria</taxon>
        <taxon>Pseudomonadati</taxon>
        <taxon>Pseudomonadota</taxon>
        <taxon>Gammaproteobacteria</taxon>
        <taxon>Enterobacterales</taxon>
        <taxon>Pectobacteriaceae</taxon>
        <taxon>Dickeya</taxon>
    </lineage>
</organism>
<sequence>MDIRDLKNEVEGWAAEAGQERVAIEISRALAELGGHPGIKLHDIECGDVWRAINNNRQQIFRWLRSDTRAADRKIRALESAIKRALPAERRARLESSAMYLVAIAIREFFEAVIAILLGDCDMSQRLATANAAIAAVAPVLQQRLTTV</sequence>
<dbReference type="EMBL" id="RJLR01000012">
    <property type="protein sequence ID" value="RNM07733.1"/>
    <property type="molecule type" value="Genomic_DNA"/>
</dbReference>
<dbReference type="Proteomes" id="UP000276061">
    <property type="component" value="Unassembled WGS sequence"/>
</dbReference>
<dbReference type="RefSeq" id="WP_123252360.1">
    <property type="nucleotide sequence ID" value="NZ_RJLR01000012.1"/>
</dbReference>